<comment type="caution">
    <text evidence="4">The sequence shown here is derived from an EMBL/GenBank/DDBJ whole genome shotgun (WGS) entry which is preliminary data.</text>
</comment>
<dbReference type="Proteomes" id="UP001144280">
    <property type="component" value="Unassembled WGS sequence"/>
</dbReference>
<dbReference type="InterPro" id="IPR011075">
    <property type="entry name" value="TetR_C"/>
</dbReference>
<dbReference type="Gene3D" id="1.10.357.10">
    <property type="entry name" value="Tetracycline Repressor, domain 2"/>
    <property type="match status" value="1"/>
</dbReference>
<keyword evidence="1" id="KW-0805">Transcription regulation</keyword>
<evidence type="ECO:0000259" key="3">
    <source>
        <dbReference type="Pfam" id="PF16859"/>
    </source>
</evidence>
<gene>
    <name evidence="4" type="ORF">Pa4123_80040</name>
</gene>
<keyword evidence="5" id="KW-1185">Reference proteome</keyword>
<evidence type="ECO:0000256" key="2">
    <source>
        <dbReference type="ARBA" id="ARBA00023163"/>
    </source>
</evidence>
<dbReference type="SUPFAM" id="SSF48498">
    <property type="entry name" value="Tetracyclin repressor-like, C-terminal domain"/>
    <property type="match status" value="1"/>
</dbReference>
<dbReference type="InterPro" id="IPR036271">
    <property type="entry name" value="Tet_transcr_reg_TetR-rel_C_sf"/>
</dbReference>
<evidence type="ECO:0000313" key="5">
    <source>
        <dbReference type="Proteomes" id="UP001144280"/>
    </source>
</evidence>
<dbReference type="RefSeq" id="WP_281904394.1">
    <property type="nucleotide sequence ID" value="NZ_BSDI01000068.1"/>
</dbReference>
<sequence length="86" mass="9316">MTDAQWTADYWGSLFDHTATVIRRAQQRGQATTDIDPIHAIESLLAPIYLRTLTTHQPVDATLVAATAAATARMLHPTAKTSGRAS</sequence>
<evidence type="ECO:0000313" key="4">
    <source>
        <dbReference type="EMBL" id="GLI02726.1"/>
    </source>
</evidence>
<reference evidence="4" key="1">
    <citation type="submission" date="2022-12" db="EMBL/GenBank/DDBJ databases">
        <title>New Phytohabitans aurantiacus sp. RD004123 nov., an actinomycete isolated from soil.</title>
        <authorList>
            <person name="Triningsih D.W."/>
            <person name="Harunari E."/>
            <person name="Igarashi Y."/>
        </authorList>
    </citation>
    <scope>NUCLEOTIDE SEQUENCE</scope>
    <source>
        <strain evidence="4">RD004123</strain>
    </source>
</reference>
<name>A0ABQ5R811_9ACTN</name>
<dbReference type="EMBL" id="BSDI01000068">
    <property type="protein sequence ID" value="GLI02726.1"/>
    <property type="molecule type" value="Genomic_DNA"/>
</dbReference>
<dbReference type="Pfam" id="PF16859">
    <property type="entry name" value="TetR_C_11"/>
    <property type="match status" value="1"/>
</dbReference>
<keyword evidence="2" id="KW-0804">Transcription</keyword>
<proteinExistence type="predicted"/>
<evidence type="ECO:0000256" key="1">
    <source>
        <dbReference type="ARBA" id="ARBA00023015"/>
    </source>
</evidence>
<accession>A0ABQ5R811</accession>
<protein>
    <recommendedName>
        <fullName evidence="3">Tetracyclin repressor-like C-terminal domain-containing protein</fullName>
    </recommendedName>
</protein>
<organism evidence="4 5">
    <name type="scientific">Phytohabitans aurantiacus</name>
    <dbReference type="NCBI Taxonomy" id="3016789"/>
    <lineage>
        <taxon>Bacteria</taxon>
        <taxon>Bacillati</taxon>
        <taxon>Actinomycetota</taxon>
        <taxon>Actinomycetes</taxon>
        <taxon>Micromonosporales</taxon>
        <taxon>Micromonosporaceae</taxon>
    </lineage>
</organism>
<feature type="domain" description="Tetracyclin repressor-like C-terminal" evidence="3">
    <location>
        <begin position="5"/>
        <end position="69"/>
    </location>
</feature>